<dbReference type="WBParaSite" id="SVE_1653500.1">
    <property type="protein sequence ID" value="SVE_1653500.1"/>
    <property type="gene ID" value="SVE_1653500"/>
</dbReference>
<name>A0A0K0FW17_STRVS</name>
<proteinExistence type="predicted"/>
<evidence type="ECO:0000313" key="3">
    <source>
        <dbReference type="WBParaSite" id="SVE_1653500.1"/>
    </source>
</evidence>
<protein>
    <submittedName>
        <fullName evidence="3">Transposase</fullName>
    </submittedName>
</protein>
<evidence type="ECO:0000313" key="2">
    <source>
        <dbReference type="Proteomes" id="UP000035680"/>
    </source>
</evidence>
<feature type="coiled-coil region" evidence="1">
    <location>
        <begin position="100"/>
        <end position="127"/>
    </location>
</feature>
<reference evidence="2" key="1">
    <citation type="submission" date="2014-07" db="EMBL/GenBank/DDBJ databases">
        <authorList>
            <person name="Martin A.A"/>
            <person name="De Silva N."/>
        </authorList>
    </citation>
    <scope>NUCLEOTIDE SEQUENCE</scope>
</reference>
<accession>A0A0K0FW17</accession>
<evidence type="ECO:0000256" key="1">
    <source>
        <dbReference type="SAM" id="Coils"/>
    </source>
</evidence>
<organism evidence="2 3">
    <name type="scientific">Strongyloides venezuelensis</name>
    <name type="common">Threadworm</name>
    <dbReference type="NCBI Taxonomy" id="75913"/>
    <lineage>
        <taxon>Eukaryota</taxon>
        <taxon>Metazoa</taxon>
        <taxon>Ecdysozoa</taxon>
        <taxon>Nematoda</taxon>
        <taxon>Chromadorea</taxon>
        <taxon>Rhabditida</taxon>
        <taxon>Tylenchina</taxon>
        <taxon>Panagrolaimomorpha</taxon>
        <taxon>Strongyloidoidea</taxon>
        <taxon>Strongyloididae</taxon>
        <taxon>Strongyloides</taxon>
    </lineage>
</organism>
<keyword evidence="2" id="KW-1185">Reference proteome</keyword>
<dbReference type="AlphaFoldDB" id="A0A0K0FW17"/>
<keyword evidence="1" id="KW-0175">Coiled coil</keyword>
<sequence>MYYKICYVNGTIHFLPLNTHEPNNVKFKKGKDLDLGMLLPFIFGIHGSNDHIHHGLDGRNIFDLGTGYGPISSHKIDHNRDRHGYGPHHRHDYMYDRHYFRKQSKQIRELRKEVHEIKTLLLKLITEVKPKAISTTRRRRRNKKMTFFPLDRSVTF</sequence>
<reference evidence="3" key="2">
    <citation type="submission" date="2015-08" db="UniProtKB">
        <authorList>
            <consortium name="WormBaseParasite"/>
        </authorList>
    </citation>
    <scope>IDENTIFICATION</scope>
</reference>
<dbReference type="Proteomes" id="UP000035680">
    <property type="component" value="Unassembled WGS sequence"/>
</dbReference>